<dbReference type="Proteomes" id="UP000321222">
    <property type="component" value="Chromosome"/>
</dbReference>
<accession>A0A5B9FU90</accession>
<organism evidence="1 2">
    <name type="scientific">Flavobacterium alkalisoli</name>
    <dbReference type="NCBI Taxonomy" id="2602769"/>
    <lineage>
        <taxon>Bacteria</taxon>
        <taxon>Pseudomonadati</taxon>
        <taxon>Bacteroidota</taxon>
        <taxon>Flavobacteriia</taxon>
        <taxon>Flavobacteriales</taxon>
        <taxon>Flavobacteriaceae</taxon>
        <taxon>Flavobacterium</taxon>
    </lineage>
</organism>
<dbReference type="AlphaFoldDB" id="A0A5B9FU90"/>
<evidence type="ECO:0000313" key="2">
    <source>
        <dbReference type="Proteomes" id="UP000321222"/>
    </source>
</evidence>
<dbReference type="RefSeq" id="WP_147583164.1">
    <property type="nucleotide sequence ID" value="NZ_CP042831.1"/>
</dbReference>
<protein>
    <submittedName>
        <fullName evidence="1">Uncharacterized protein</fullName>
    </submittedName>
</protein>
<keyword evidence="2" id="KW-1185">Reference proteome</keyword>
<gene>
    <name evidence="1" type="ORF">FUA48_08680</name>
</gene>
<reference evidence="1 2" key="1">
    <citation type="submission" date="2019-08" db="EMBL/GenBank/DDBJ databases">
        <title>Flavobacterium alkalisoli sp. nov., isolated from rhizosphere soil of Suaeda salsa.</title>
        <authorList>
            <person name="Sun J.-Q."/>
            <person name="Xu L."/>
        </authorList>
    </citation>
    <scope>NUCLEOTIDE SEQUENCE [LARGE SCALE GENOMIC DNA]</scope>
    <source>
        <strain evidence="1 2">XS-5</strain>
    </source>
</reference>
<proteinExistence type="predicted"/>
<sequence length="80" mass="9378">MENTNLKPLPFSVKKGELVEMYIDQMTERFILDNINTIIVATRNLPKNYRPRVSQLLHIEFMEFVATYGAPKGYEKPKVF</sequence>
<evidence type="ECO:0000313" key="1">
    <source>
        <dbReference type="EMBL" id="QEE49656.1"/>
    </source>
</evidence>
<dbReference type="OrthoDB" id="1368412at2"/>
<dbReference type="EMBL" id="CP042831">
    <property type="protein sequence ID" value="QEE49656.1"/>
    <property type="molecule type" value="Genomic_DNA"/>
</dbReference>
<dbReference type="KEGG" id="fak:FUA48_08680"/>
<name>A0A5B9FU90_9FLAO</name>